<dbReference type="InterPro" id="IPR057090">
    <property type="entry name" value="HTH_KIF26A_B_1st"/>
</dbReference>
<dbReference type="GO" id="GO:0003777">
    <property type="term" value="F:microtubule motor activity"/>
    <property type="evidence" value="ECO:0007669"/>
    <property type="project" value="InterPro"/>
</dbReference>
<dbReference type="InterPro" id="IPR027640">
    <property type="entry name" value="Kinesin-like_fam"/>
</dbReference>
<dbReference type="PANTHER" id="PTHR21608:SF6">
    <property type="entry name" value="KINESIN-LIKE PROTEIN KIF26A"/>
    <property type="match status" value="1"/>
</dbReference>
<dbReference type="STRING" id="333673.A0A3M0JCZ5"/>
<reference evidence="3 4" key="1">
    <citation type="submission" date="2018-07" db="EMBL/GenBank/DDBJ databases">
        <title>A high quality draft genome assembly of the barn swallow (H. rustica rustica).</title>
        <authorList>
            <person name="Formenti G."/>
            <person name="Chiara M."/>
            <person name="Poveda L."/>
            <person name="Francoijs K.-J."/>
            <person name="Bonisoli-Alquati A."/>
            <person name="Canova L."/>
            <person name="Gianfranceschi L."/>
            <person name="Horner D.S."/>
            <person name="Saino N."/>
        </authorList>
    </citation>
    <scope>NUCLEOTIDE SEQUENCE [LARGE SCALE GENOMIC DNA]</scope>
    <source>
        <strain evidence="3">Chelidonia</strain>
        <tissue evidence="3">Blood</tissue>
    </source>
</reference>
<dbReference type="Proteomes" id="UP000269221">
    <property type="component" value="Unassembled WGS sequence"/>
</dbReference>
<gene>
    <name evidence="3" type="ORF">DUI87_24902</name>
</gene>
<feature type="region of interest" description="Disordered" evidence="1">
    <location>
        <begin position="50"/>
        <end position="87"/>
    </location>
</feature>
<evidence type="ECO:0000259" key="2">
    <source>
        <dbReference type="Pfam" id="PF23081"/>
    </source>
</evidence>
<keyword evidence="4" id="KW-1185">Reference proteome</keyword>
<feature type="compositionally biased region" description="Low complexity" evidence="1">
    <location>
        <begin position="78"/>
        <end position="87"/>
    </location>
</feature>
<dbReference type="AlphaFoldDB" id="A0A3M0JCZ5"/>
<dbReference type="EMBL" id="QRBI01000152">
    <property type="protein sequence ID" value="RMB98684.1"/>
    <property type="molecule type" value="Genomic_DNA"/>
</dbReference>
<dbReference type="Pfam" id="PF23081">
    <property type="entry name" value="HTH_KIF26A_B_1st"/>
    <property type="match status" value="1"/>
</dbReference>
<evidence type="ECO:0000256" key="1">
    <source>
        <dbReference type="SAM" id="MobiDB-lite"/>
    </source>
</evidence>
<sequence length="323" mass="34784">MAFQKSPDASNATRKNPSLLEIGALCLDSEIIFGFTSHLLRRKARVAEGSAVRELSPRKRPPAAAEEERCASRPPPEGAGAAAGAEPRPLERAAAGGWCRSCQAQLAELRRQAARLAAGGCPPNAPPISDYSSFLQLAYQVKISFQGLPGAFASYVTPEEFGDGLYAQGTSHGLQQSGAAECFGGVMLTYECTKLFQDPRLSALIFDKLQVPDYLQKNRNEGESRCETCATHLNQLKQEAIQMMHTLSQTSYPEMPDLPPGAGPVTSVVPRMVTVSSQRDLPLIAGQVGRQPGKSPNLFSAQRGRKDWDGLKAWAVFPTPASK</sequence>
<protein>
    <recommendedName>
        <fullName evidence="2">Kinesin-like protein KIF26A/B helical domain-containing protein</fullName>
    </recommendedName>
</protein>
<accession>A0A3M0JCZ5</accession>
<comment type="caution">
    <text evidence="3">The sequence shown here is derived from an EMBL/GenBank/DDBJ whole genome shotgun (WGS) entry which is preliminary data.</text>
</comment>
<feature type="domain" description="Kinesin-like protein KIF26A/B helical" evidence="2">
    <location>
        <begin position="193"/>
        <end position="251"/>
    </location>
</feature>
<name>A0A3M0JCZ5_HIRRU</name>
<dbReference type="PANTHER" id="PTHR21608">
    <property type="entry name" value="KINESIN-LIKE PROTEIN CG14535"/>
    <property type="match status" value="1"/>
</dbReference>
<dbReference type="OrthoDB" id="9362891at2759"/>
<evidence type="ECO:0000313" key="3">
    <source>
        <dbReference type="EMBL" id="RMB98684.1"/>
    </source>
</evidence>
<proteinExistence type="predicted"/>
<evidence type="ECO:0000313" key="4">
    <source>
        <dbReference type="Proteomes" id="UP000269221"/>
    </source>
</evidence>
<dbReference type="GO" id="GO:0007018">
    <property type="term" value="P:microtubule-based movement"/>
    <property type="evidence" value="ECO:0007669"/>
    <property type="project" value="InterPro"/>
</dbReference>
<organism evidence="3 4">
    <name type="scientific">Hirundo rustica rustica</name>
    <dbReference type="NCBI Taxonomy" id="333673"/>
    <lineage>
        <taxon>Eukaryota</taxon>
        <taxon>Metazoa</taxon>
        <taxon>Chordata</taxon>
        <taxon>Craniata</taxon>
        <taxon>Vertebrata</taxon>
        <taxon>Euteleostomi</taxon>
        <taxon>Archelosauria</taxon>
        <taxon>Archosauria</taxon>
        <taxon>Dinosauria</taxon>
        <taxon>Saurischia</taxon>
        <taxon>Theropoda</taxon>
        <taxon>Coelurosauria</taxon>
        <taxon>Aves</taxon>
        <taxon>Neognathae</taxon>
        <taxon>Neoaves</taxon>
        <taxon>Telluraves</taxon>
        <taxon>Australaves</taxon>
        <taxon>Passeriformes</taxon>
        <taxon>Sylvioidea</taxon>
        <taxon>Hirundinidae</taxon>
        <taxon>Hirundo</taxon>
    </lineage>
</organism>